<dbReference type="KEGG" id="nav:JQS30_08540"/>
<accession>A0A895XLP1</accession>
<name>A0A895XLP1_9ACTN</name>
<dbReference type="InterPro" id="IPR038136">
    <property type="entry name" value="CofD-like_dom_sf"/>
</dbReference>
<protein>
    <submittedName>
        <fullName evidence="2">YvcK family protein</fullName>
    </submittedName>
</protein>
<dbReference type="NCBIfam" id="TIGR01826">
    <property type="entry name" value="CofD_related"/>
    <property type="match status" value="1"/>
</dbReference>
<dbReference type="Gene3D" id="3.40.50.10680">
    <property type="entry name" value="CofD-like domains"/>
    <property type="match status" value="1"/>
</dbReference>
<organism evidence="2 3">
    <name type="scientific">Natronoglycomyces albus</name>
    <dbReference type="NCBI Taxonomy" id="2811108"/>
    <lineage>
        <taxon>Bacteria</taxon>
        <taxon>Bacillati</taxon>
        <taxon>Actinomycetota</taxon>
        <taxon>Actinomycetes</taxon>
        <taxon>Glycomycetales</taxon>
        <taxon>Glycomycetaceae</taxon>
        <taxon>Natronoglycomyces</taxon>
    </lineage>
</organism>
<dbReference type="PANTHER" id="PTHR30135:SF3">
    <property type="entry name" value="GLUCONEOGENESIS FACTOR-RELATED"/>
    <property type="match status" value="1"/>
</dbReference>
<dbReference type="InterPro" id="IPR002882">
    <property type="entry name" value="CofD"/>
</dbReference>
<evidence type="ECO:0000313" key="2">
    <source>
        <dbReference type="EMBL" id="QSB03875.1"/>
    </source>
</evidence>
<dbReference type="SUPFAM" id="SSF142338">
    <property type="entry name" value="CofD-like"/>
    <property type="match status" value="1"/>
</dbReference>
<reference evidence="2" key="1">
    <citation type="submission" date="2021-02" db="EMBL/GenBank/DDBJ databases">
        <title>Natronoglycomyces albus gen. nov., sp. nov, a haloalkaliphilic actinobacterium from a soda solonchak soil.</title>
        <authorList>
            <person name="Sorokin D.Y."/>
            <person name="Khijniak T.V."/>
            <person name="Zakharycheva A.P."/>
            <person name="Boueva O.V."/>
            <person name="Ariskina E.V."/>
            <person name="Hahnke R.L."/>
            <person name="Bunk B."/>
            <person name="Sproer C."/>
            <person name="Schumann P."/>
            <person name="Evtushenko L.I."/>
            <person name="Kublanov I.V."/>
        </authorList>
    </citation>
    <scope>NUCLEOTIDE SEQUENCE</scope>
    <source>
        <strain evidence="2">DSM 106290</strain>
    </source>
</reference>
<dbReference type="RefSeq" id="WP_213169873.1">
    <property type="nucleotide sequence ID" value="NZ_CP070496.1"/>
</dbReference>
<dbReference type="Proteomes" id="UP000662939">
    <property type="component" value="Chromosome"/>
</dbReference>
<dbReference type="AlphaFoldDB" id="A0A895XLP1"/>
<keyword evidence="3" id="KW-1185">Reference proteome</keyword>
<dbReference type="CDD" id="cd07187">
    <property type="entry name" value="YvcK_like"/>
    <property type="match status" value="1"/>
</dbReference>
<gene>
    <name evidence="2" type="ORF">JQS30_08540</name>
</gene>
<dbReference type="GO" id="GO:0043743">
    <property type="term" value="F:LPPG:FO 2-phospho-L-lactate transferase activity"/>
    <property type="evidence" value="ECO:0007669"/>
    <property type="project" value="InterPro"/>
</dbReference>
<dbReference type="EMBL" id="CP070496">
    <property type="protein sequence ID" value="QSB03875.1"/>
    <property type="molecule type" value="Genomic_DNA"/>
</dbReference>
<sequence length="310" mass="32840">MRRPTKVVAFGGGRGLAASLTALSSLDNIDLTAVVTVADDGGSSGQIRATRPVLPPGDLRKALIATADPTRVSLTEVFGHRFEGTDFLAGHPVGNIILTALLERYPNPVEALDRAAEALGCRARILPMANERLDIEADICLNGADHVIHGQHNVAVNPGRVDRLRITPVDVEPCPEAKEAIGQADWHIFGPGSWYTSVIPHLLLPKLRDAVKAASARRAVVVNLAEENETTGLSLPGHLQALADFASGVRFHYVIADDTRCSNEARSLNQAAQSLSAQLVLGRVAADSTSHDPQALAKVLGNLLHDEGGS</sequence>
<evidence type="ECO:0000313" key="3">
    <source>
        <dbReference type="Proteomes" id="UP000662939"/>
    </source>
</evidence>
<evidence type="ECO:0000256" key="1">
    <source>
        <dbReference type="ARBA" id="ARBA00022490"/>
    </source>
</evidence>
<proteinExistence type="predicted"/>
<dbReference type="InterPro" id="IPR010119">
    <property type="entry name" value="Gluconeogen_factor"/>
</dbReference>
<dbReference type="Pfam" id="PF01933">
    <property type="entry name" value="CofD"/>
    <property type="match status" value="1"/>
</dbReference>
<keyword evidence="1" id="KW-0963">Cytoplasm</keyword>
<dbReference type="PANTHER" id="PTHR30135">
    <property type="entry name" value="UNCHARACTERIZED PROTEIN YVCK-RELATED"/>
    <property type="match status" value="1"/>
</dbReference>